<comment type="caution">
    <text evidence="4">The sequence shown here is derived from an EMBL/GenBank/DDBJ whole genome shotgun (WGS) entry which is preliminary data.</text>
</comment>
<dbReference type="InterPro" id="IPR039959">
    <property type="entry name" value="Fimbrin/Plastin"/>
</dbReference>
<dbReference type="AlphaFoldDB" id="A0AAD5T9S9"/>
<keyword evidence="5" id="KW-1185">Reference proteome</keyword>
<dbReference type="Gene3D" id="1.10.418.10">
    <property type="entry name" value="Calponin-like domain"/>
    <property type="match status" value="1"/>
</dbReference>
<dbReference type="GO" id="GO:0051015">
    <property type="term" value="F:actin filament binding"/>
    <property type="evidence" value="ECO:0007669"/>
    <property type="project" value="InterPro"/>
</dbReference>
<dbReference type="PANTHER" id="PTHR19961:SF18">
    <property type="entry name" value="FI19014P1"/>
    <property type="match status" value="1"/>
</dbReference>
<reference evidence="4" key="1">
    <citation type="submission" date="2020-05" db="EMBL/GenBank/DDBJ databases">
        <title>Phylogenomic resolution of chytrid fungi.</title>
        <authorList>
            <person name="Stajich J.E."/>
            <person name="Amses K."/>
            <person name="Simmons R."/>
            <person name="Seto K."/>
            <person name="Myers J."/>
            <person name="Bonds A."/>
            <person name="Quandt C.A."/>
            <person name="Barry K."/>
            <person name="Liu P."/>
            <person name="Grigoriev I."/>
            <person name="Longcore J.E."/>
            <person name="James T.Y."/>
        </authorList>
    </citation>
    <scope>NUCLEOTIDE SEQUENCE</scope>
    <source>
        <strain evidence="4">JEL0513</strain>
    </source>
</reference>
<dbReference type="GO" id="GO:0051017">
    <property type="term" value="P:actin filament bundle assembly"/>
    <property type="evidence" value="ECO:0007669"/>
    <property type="project" value="InterPro"/>
</dbReference>
<keyword evidence="2" id="KW-0009">Actin-binding</keyword>
<feature type="region of interest" description="Disordered" evidence="3">
    <location>
        <begin position="1"/>
        <end position="32"/>
    </location>
</feature>
<gene>
    <name evidence="4" type="ORF">HK100_005041</name>
</gene>
<accession>A0AAD5T9S9</accession>
<feature type="compositionally biased region" description="Basic and acidic residues" evidence="3">
    <location>
        <begin position="20"/>
        <end position="30"/>
    </location>
</feature>
<dbReference type="GO" id="GO:0051639">
    <property type="term" value="P:actin filament network formation"/>
    <property type="evidence" value="ECO:0007669"/>
    <property type="project" value="TreeGrafter"/>
</dbReference>
<evidence type="ECO:0000313" key="4">
    <source>
        <dbReference type="EMBL" id="KAJ3141943.1"/>
    </source>
</evidence>
<sequence length="263" mass="28159">MSRQQFRAVTTDHDDDDWRTDEQKPDDNSNRKATIAANLDKKLQRGAVANPVLTKPAPQASFAEYAHGGGRYAPASGPLPTGPDAFGGVFQPHHAVSAAPFSYEASAISADLDPEAHGWIHQSDLASVSNKAGESAPSVIEKLTRLGLFVSGDVVTLEALLAAVSELCRDKGISATASKGKIVLHGSTSENTTHIINEDEKQSFVEHINQVLASDRDLGARLPIDSMTMQIFAEVKDGLILAKLINDSVPNTIDERVLNVSKK</sequence>
<name>A0AAD5T9S9_9FUNG</name>
<dbReference type="InterPro" id="IPR036872">
    <property type="entry name" value="CH_dom_sf"/>
</dbReference>
<organism evidence="4 5">
    <name type="scientific">Physocladia obscura</name>
    <dbReference type="NCBI Taxonomy" id="109957"/>
    <lineage>
        <taxon>Eukaryota</taxon>
        <taxon>Fungi</taxon>
        <taxon>Fungi incertae sedis</taxon>
        <taxon>Chytridiomycota</taxon>
        <taxon>Chytridiomycota incertae sedis</taxon>
        <taxon>Chytridiomycetes</taxon>
        <taxon>Chytridiales</taxon>
        <taxon>Chytriomycetaceae</taxon>
        <taxon>Physocladia</taxon>
    </lineage>
</organism>
<dbReference type="GO" id="GO:0005884">
    <property type="term" value="C:actin filament"/>
    <property type="evidence" value="ECO:0007669"/>
    <property type="project" value="TreeGrafter"/>
</dbReference>
<evidence type="ECO:0000256" key="2">
    <source>
        <dbReference type="ARBA" id="ARBA00023203"/>
    </source>
</evidence>
<dbReference type="EMBL" id="JADGJH010000024">
    <property type="protein sequence ID" value="KAJ3141943.1"/>
    <property type="molecule type" value="Genomic_DNA"/>
</dbReference>
<keyword evidence="1" id="KW-0677">Repeat</keyword>
<dbReference type="GO" id="GO:0005737">
    <property type="term" value="C:cytoplasm"/>
    <property type="evidence" value="ECO:0007669"/>
    <property type="project" value="TreeGrafter"/>
</dbReference>
<dbReference type="Proteomes" id="UP001211907">
    <property type="component" value="Unassembled WGS sequence"/>
</dbReference>
<evidence type="ECO:0000313" key="5">
    <source>
        <dbReference type="Proteomes" id="UP001211907"/>
    </source>
</evidence>
<evidence type="ECO:0000256" key="1">
    <source>
        <dbReference type="ARBA" id="ARBA00022737"/>
    </source>
</evidence>
<dbReference type="SUPFAM" id="SSF47576">
    <property type="entry name" value="Calponin-homology domain, CH-domain"/>
    <property type="match status" value="1"/>
</dbReference>
<dbReference type="GO" id="GO:0032432">
    <property type="term" value="C:actin filament bundle"/>
    <property type="evidence" value="ECO:0007669"/>
    <property type="project" value="TreeGrafter"/>
</dbReference>
<protein>
    <submittedName>
        <fullName evidence="4">Uncharacterized protein</fullName>
    </submittedName>
</protein>
<evidence type="ECO:0000256" key="3">
    <source>
        <dbReference type="SAM" id="MobiDB-lite"/>
    </source>
</evidence>
<proteinExistence type="predicted"/>
<dbReference type="PANTHER" id="PTHR19961">
    <property type="entry name" value="FIMBRIN/PLASTIN"/>
    <property type="match status" value="1"/>
</dbReference>